<dbReference type="AlphaFoldDB" id="D2QLU2"/>
<organism evidence="1 2">
    <name type="scientific">Spirosoma linguale (strain ATCC 33905 / DSM 74 / LMG 10896 / Claus 1)</name>
    <dbReference type="NCBI Taxonomy" id="504472"/>
    <lineage>
        <taxon>Bacteria</taxon>
        <taxon>Pseudomonadati</taxon>
        <taxon>Bacteroidota</taxon>
        <taxon>Cytophagia</taxon>
        <taxon>Cytophagales</taxon>
        <taxon>Cytophagaceae</taxon>
        <taxon>Spirosoma</taxon>
    </lineage>
</organism>
<dbReference type="Proteomes" id="UP000002028">
    <property type="component" value="Chromosome"/>
</dbReference>
<accession>D2QLU2</accession>
<evidence type="ECO:0000313" key="1">
    <source>
        <dbReference type="EMBL" id="ADB40382.1"/>
    </source>
</evidence>
<proteinExistence type="predicted"/>
<dbReference type="KEGG" id="sli:Slin_4401"/>
<reference evidence="1 2" key="1">
    <citation type="journal article" date="2010" name="Stand. Genomic Sci.">
        <title>Complete genome sequence of Spirosoma linguale type strain (1).</title>
        <authorList>
            <person name="Lail K."/>
            <person name="Sikorski J."/>
            <person name="Saunders E."/>
            <person name="Lapidus A."/>
            <person name="Glavina Del Rio T."/>
            <person name="Copeland A."/>
            <person name="Tice H."/>
            <person name="Cheng J.-F."/>
            <person name="Lucas S."/>
            <person name="Nolan M."/>
            <person name="Bruce D."/>
            <person name="Goodwin L."/>
            <person name="Pitluck S."/>
            <person name="Ivanova N."/>
            <person name="Mavromatis K."/>
            <person name="Ovchinnikova G."/>
            <person name="Pati A."/>
            <person name="Chen A."/>
            <person name="Palaniappan K."/>
            <person name="Land M."/>
            <person name="Hauser L."/>
            <person name="Chang Y.-J."/>
            <person name="Jeffries C.D."/>
            <person name="Chain P."/>
            <person name="Brettin T."/>
            <person name="Detter J.C."/>
            <person name="Schuetze A."/>
            <person name="Rohde M."/>
            <person name="Tindall B.J."/>
            <person name="Goeker M."/>
            <person name="Bristow J."/>
            <person name="Eisen J.A."/>
            <person name="Markowitz V."/>
            <person name="Hugenholtz P."/>
            <person name="Kyrpides N.C."/>
            <person name="Klenk H.-P."/>
            <person name="Chen F."/>
        </authorList>
    </citation>
    <scope>NUCLEOTIDE SEQUENCE [LARGE SCALE GENOMIC DNA]</scope>
    <source>
        <strain evidence="2">ATCC 33905 / DSM 74 / LMG 10896 / Claus 1</strain>
    </source>
</reference>
<dbReference type="EMBL" id="CP001769">
    <property type="protein sequence ID" value="ADB40382.1"/>
    <property type="molecule type" value="Genomic_DNA"/>
</dbReference>
<sequence length="59" mass="6758">MLHLRGKEDGAFFIYKVNILSLFSQCRGIGLGRGYIQYNLLHHPLNHLNNPPKSSEDYA</sequence>
<protein>
    <submittedName>
        <fullName evidence="1">Uncharacterized protein</fullName>
    </submittedName>
</protein>
<dbReference type="STRING" id="504472.Slin_4401"/>
<keyword evidence="2" id="KW-1185">Reference proteome</keyword>
<gene>
    <name evidence="1" type="ordered locus">Slin_4401</name>
</gene>
<dbReference type="HOGENOM" id="CLU_2958464_0_0_10"/>
<evidence type="ECO:0000313" key="2">
    <source>
        <dbReference type="Proteomes" id="UP000002028"/>
    </source>
</evidence>
<name>D2QLU2_SPILD</name>